<organism evidence="1 2">
    <name type="scientific">Streptomyces gelaticus</name>
    <dbReference type="NCBI Taxonomy" id="285446"/>
    <lineage>
        <taxon>Bacteria</taxon>
        <taxon>Bacillati</taxon>
        <taxon>Actinomycetota</taxon>
        <taxon>Actinomycetes</taxon>
        <taxon>Kitasatosporales</taxon>
        <taxon>Streptomycetaceae</taxon>
        <taxon>Streptomyces</taxon>
    </lineage>
</organism>
<dbReference type="Proteomes" id="UP000660675">
    <property type="component" value="Unassembled WGS sequence"/>
</dbReference>
<accession>A0ABQ2VSZ0</accession>
<keyword evidence="2" id="KW-1185">Reference proteome</keyword>
<name>A0ABQ2VSZ0_9ACTN</name>
<protein>
    <submittedName>
        <fullName evidence="1">Uncharacterized protein</fullName>
    </submittedName>
</protein>
<proteinExistence type="predicted"/>
<comment type="caution">
    <text evidence="1">The sequence shown here is derived from an EMBL/GenBank/DDBJ whole genome shotgun (WGS) entry which is preliminary data.</text>
</comment>
<reference evidence="2" key="1">
    <citation type="journal article" date="2019" name="Int. J. Syst. Evol. Microbiol.">
        <title>The Global Catalogue of Microorganisms (GCM) 10K type strain sequencing project: providing services to taxonomists for standard genome sequencing and annotation.</title>
        <authorList>
            <consortium name="The Broad Institute Genomics Platform"/>
            <consortium name="The Broad Institute Genome Sequencing Center for Infectious Disease"/>
            <person name="Wu L."/>
            <person name="Ma J."/>
        </authorList>
    </citation>
    <scope>NUCLEOTIDE SEQUENCE [LARGE SCALE GENOMIC DNA]</scope>
    <source>
        <strain evidence="2">JCM 4376</strain>
    </source>
</reference>
<evidence type="ECO:0000313" key="2">
    <source>
        <dbReference type="Proteomes" id="UP000660675"/>
    </source>
</evidence>
<dbReference type="EMBL" id="BMTF01000001">
    <property type="protein sequence ID" value="GGV74458.1"/>
    <property type="molecule type" value="Genomic_DNA"/>
</dbReference>
<sequence length="127" mass="13451">MGHDAELVVRVLKMADADGVAAAAVSPGYADLAQDLRKESAPDHQLPERVRLTRPASTTQQPGRVHVLPGLLHALPGLFRVARTSEALEQCCRPSAEGAAGPQPSALKAWSSIGSEECNSRCQYGQP</sequence>
<evidence type="ECO:0000313" key="1">
    <source>
        <dbReference type="EMBL" id="GGV74458.1"/>
    </source>
</evidence>
<gene>
    <name evidence="1" type="ORF">GCM10015535_03280</name>
</gene>